<dbReference type="EMBL" id="AGWZ01000011">
    <property type="protein sequence ID" value="EKS26262.1"/>
    <property type="molecule type" value="Genomic_DNA"/>
</dbReference>
<proteinExistence type="predicted"/>
<evidence type="ECO:0000313" key="3">
    <source>
        <dbReference type="Proteomes" id="UP000001342"/>
    </source>
</evidence>
<keyword evidence="3" id="KW-1185">Reference proteome</keyword>
<dbReference type="SUPFAM" id="SSF141371">
    <property type="entry name" value="PilZ domain-like"/>
    <property type="match status" value="1"/>
</dbReference>
<dbReference type="InterPro" id="IPR009875">
    <property type="entry name" value="PilZ_domain"/>
</dbReference>
<dbReference type="Gene3D" id="2.40.10.220">
    <property type="entry name" value="predicted glycosyltransferase like domains"/>
    <property type="match status" value="1"/>
</dbReference>
<comment type="caution">
    <text evidence="2">The sequence shown here is derived from an EMBL/GenBank/DDBJ whole genome shotgun (WGS) entry which is preliminary data.</text>
</comment>
<feature type="domain" description="PilZ" evidence="1">
    <location>
        <begin position="3"/>
        <end position="82"/>
    </location>
</feature>
<name>A0ABP2S9I0_AFIFE</name>
<evidence type="ECO:0000313" key="2">
    <source>
        <dbReference type="EMBL" id="EKS26262.1"/>
    </source>
</evidence>
<reference evidence="2 3" key="1">
    <citation type="submission" date="2012-04" db="EMBL/GenBank/DDBJ databases">
        <title>The Genome Sequence of Afipia felis ATCC 53690.</title>
        <authorList>
            <consortium name="The Broad Institute Genome Sequencing Platform"/>
            <person name="Earl A."/>
            <person name="Ward D."/>
            <person name="Feldgarden M."/>
            <person name="Gevers D."/>
            <person name="Huys G."/>
            <person name="Walker B."/>
            <person name="Young S.K."/>
            <person name="Zeng Q."/>
            <person name="Gargeya S."/>
            <person name="Fitzgerald M."/>
            <person name="Haas B."/>
            <person name="Abouelleil A."/>
            <person name="Alvarado L."/>
            <person name="Arachchi H.M."/>
            <person name="Berlin A."/>
            <person name="Chapman S.B."/>
            <person name="Goldberg J."/>
            <person name="Griggs A."/>
            <person name="Gujja S."/>
            <person name="Hansen M."/>
            <person name="Howarth C."/>
            <person name="Imamovic A."/>
            <person name="Larimer J."/>
            <person name="McCowen C."/>
            <person name="Montmayeur A."/>
            <person name="Murphy C."/>
            <person name="Neiman D."/>
            <person name="Pearson M."/>
            <person name="Priest M."/>
            <person name="Roberts A."/>
            <person name="Saif S."/>
            <person name="Shea T."/>
            <person name="Sisk P."/>
            <person name="Sykes S."/>
            <person name="Wortman J."/>
            <person name="Nusbaum C."/>
            <person name="Birren B."/>
        </authorList>
    </citation>
    <scope>NUCLEOTIDE SEQUENCE [LARGE SCALE GENOMIC DNA]</scope>
    <source>
        <strain evidence="2 3">ATCC 53690</strain>
    </source>
</reference>
<sequence length="84" mass="9336">MEDKREHERRRVLKGGKIVFNGGRSAIDCTIRNLSAGGATLQVESPLGIPDTFELVVHPDNIIKSCRMAWKKENLIGVAFQKTS</sequence>
<dbReference type="Pfam" id="PF07238">
    <property type="entry name" value="PilZ"/>
    <property type="match status" value="1"/>
</dbReference>
<dbReference type="Proteomes" id="UP000001342">
    <property type="component" value="Unassembled WGS sequence"/>
</dbReference>
<accession>A0ABP2S9I0</accession>
<evidence type="ECO:0000259" key="1">
    <source>
        <dbReference type="Pfam" id="PF07238"/>
    </source>
</evidence>
<protein>
    <recommendedName>
        <fullName evidence="1">PilZ domain-containing protein</fullName>
    </recommendedName>
</protein>
<organism evidence="2 3">
    <name type="scientific">Afipia felis ATCC 53690</name>
    <dbReference type="NCBI Taxonomy" id="883080"/>
    <lineage>
        <taxon>Bacteria</taxon>
        <taxon>Pseudomonadati</taxon>
        <taxon>Pseudomonadota</taxon>
        <taxon>Alphaproteobacteria</taxon>
        <taxon>Hyphomicrobiales</taxon>
        <taxon>Nitrobacteraceae</taxon>
        <taxon>Afipia</taxon>
    </lineage>
</organism>
<gene>
    <name evidence="2" type="ORF">HMPREF9697_04044</name>
</gene>